<feature type="non-terminal residue" evidence="1">
    <location>
        <position position="124"/>
    </location>
</feature>
<keyword evidence="2" id="KW-1185">Reference proteome</keyword>
<protein>
    <submittedName>
        <fullName evidence="1">Uncharacterized protein</fullName>
    </submittedName>
</protein>
<dbReference type="PANTHER" id="PTHR24092:SF175">
    <property type="entry name" value="PHOSPHOLIPID-TRANSPORTING ATPASE"/>
    <property type="match status" value="1"/>
</dbReference>
<proteinExistence type="predicted"/>
<evidence type="ECO:0000313" key="2">
    <source>
        <dbReference type="Proteomes" id="UP000823046"/>
    </source>
</evidence>
<dbReference type="InterPro" id="IPR036412">
    <property type="entry name" value="HAD-like_sf"/>
</dbReference>
<name>A0ABQ7JH47_9APIC</name>
<dbReference type="Proteomes" id="UP000823046">
    <property type="component" value="Unassembled WGS sequence"/>
</dbReference>
<sequence>MMKYEYIDKMAASTENHINISGIVGICNLLQSGVSSTFKILREAGIRLWMVTGDDSECAKAVAYNSGMISTKFYVDSFQLPTTREGVYRYLETFLKRIVKNHPKKSISVAVTGHDLQILLMEEY</sequence>
<dbReference type="Gene3D" id="3.40.50.1000">
    <property type="entry name" value="HAD superfamily/HAD-like"/>
    <property type="match status" value="1"/>
</dbReference>
<dbReference type="InterPro" id="IPR023214">
    <property type="entry name" value="HAD_sf"/>
</dbReference>
<organism evidence="1 2">
    <name type="scientific">Cardiosporidium cionae</name>
    <dbReference type="NCBI Taxonomy" id="476202"/>
    <lineage>
        <taxon>Eukaryota</taxon>
        <taxon>Sar</taxon>
        <taxon>Alveolata</taxon>
        <taxon>Apicomplexa</taxon>
        <taxon>Aconoidasida</taxon>
        <taxon>Nephromycida</taxon>
        <taxon>Cardiosporidium</taxon>
    </lineage>
</organism>
<evidence type="ECO:0000313" key="1">
    <source>
        <dbReference type="EMBL" id="KAF8823090.1"/>
    </source>
</evidence>
<reference evidence="1 2" key="1">
    <citation type="journal article" date="2020" name="bioRxiv">
        <title>Metabolic contributions of an alphaproteobacterial endosymbiont in the apicomplexan Cardiosporidium cionae.</title>
        <authorList>
            <person name="Hunter E.S."/>
            <person name="Paight C.J."/>
            <person name="Lane C.E."/>
        </authorList>
    </citation>
    <scope>NUCLEOTIDE SEQUENCE [LARGE SCALE GENOMIC DNA]</scope>
    <source>
        <strain evidence="1">ESH_2018</strain>
    </source>
</reference>
<accession>A0ABQ7JH47</accession>
<comment type="caution">
    <text evidence="1">The sequence shown here is derived from an EMBL/GenBank/DDBJ whole genome shotgun (WGS) entry which is preliminary data.</text>
</comment>
<dbReference type="EMBL" id="JADAQX010000003">
    <property type="protein sequence ID" value="KAF8823090.1"/>
    <property type="molecule type" value="Genomic_DNA"/>
</dbReference>
<dbReference type="SUPFAM" id="SSF56784">
    <property type="entry name" value="HAD-like"/>
    <property type="match status" value="1"/>
</dbReference>
<gene>
    <name evidence="1" type="ORF">IE077_000689</name>
</gene>
<dbReference type="Pfam" id="PF00702">
    <property type="entry name" value="Hydrolase"/>
    <property type="match status" value="1"/>
</dbReference>
<dbReference type="PANTHER" id="PTHR24092">
    <property type="entry name" value="PROBABLE PHOSPHOLIPID-TRANSPORTING ATPASE"/>
    <property type="match status" value="1"/>
</dbReference>